<gene>
    <name evidence="1" type="ORF">Dace_0682</name>
    <name evidence="2" type="ORF">Dace_2348</name>
</gene>
<evidence type="ECO:0000313" key="1">
    <source>
        <dbReference type="EMBL" id="EAT14717.1"/>
    </source>
</evidence>
<dbReference type="OrthoDB" id="5405544at2"/>
<dbReference type="Gene3D" id="3.40.50.2300">
    <property type="match status" value="1"/>
</dbReference>
<dbReference type="EMBL" id="AAEW02000019">
    <property type="protein sequence ID" value="EAT14717.1"/>
    <property type="molecule type" value="Genomic_DNA"/>
</dbReference>
<comment type="caution">
    <text evidence="1">The sequence shown here is derived from an EMBL/GenBank/DDBJ whole genome shotgun (WGS) entry which is preliminary data.</text>
</comment>
<dbReference type="EMBL" id="AAEW02000007">
    <property type="protein sequence ID" value="EAT16048.1"/>
    <property type="molecule type" value="Genomic_DNA"/>
</dbReference>
<protein>
    <submittedName>
        <fullName evidence="1">Response regulator receiver domain protein (CheY-like)</fullName>
    </submittedName>
</protein>
<keyword evidence="3" id="KW-1185">Reference proteome</keyword>
<evidence type="ECO:0000313" key="3">
    <source>
        <dbReference type="Proteomes" id="UP000005695"/>
    </source>
</evidence>
<proteinExistence type="predicted"/>
<organism evidence="1 3">
    <name type="scientific">Desulfuromonas acetoxidans (strain DSM 684 / 11070)</name>
    <dbReference type="NCBI Taxonomy" id="281689"/>
    <lineage>
        <taxon>Bacteria</taxon>
        <taxon>Pseudomonadati</taxon>
        <taxon>Thermodesulfobacteriota</taxon>
        <taxon>Desulfuromonadia</taxon>
        <taxon>Desulfuromonadales</taxon>
        <taxon>Desulfuromonadaceae</taxon>
        <taxon>Desulfuromonas</taxon>
    </lineage>
</organism>
<dbReference type="InterPro" id="IPR011006">
    <property type="entry name" value="CheY-like_superfamily"/>
</dbReference>
<sequence>MLPVIIAYQSPAETDALMQCVEKAGCVAKPVATLNEAIDALREEETAIMLLGKTFDGSCVLDVIPIFRYLQKHLKIILLADDAQMGFLRQARAAGIFYHAMEPHDEEDCHELQLALECAREVCEKQGRSIWKKLAPVFGGAN</sequence>
<dbReference type="Proteomes" id="UP000005695">
    <property type="component" value="Unassembled WGS sequence"/>
</dbReference>
<dbReference type="RefSeq" id="WP_005999951.1">
    <property type="nucleotide sequence ID" value="NZ_AAEW02000007.1"/>
</dbReference>
<name>Q1JWS7_DESA6</name>
<accession>Q1JWS7</accession>
<reference evidence="1 3" key="1">
    <citation type="submission" date="2006-05" db="EMBL/GenBank/DDBJ databases">
        <title>Annotation of the draft genome assembly of Desulfuromonas acetoxidans DSM 684.</title>
        <authorList>
            <consortium name="US DOE Joint Genome Institute (JGI-ORNL)"/>
            <person name="Larimer F."/>
            <person name="Land M."/>
            <person name="Hauser L."/>
        </authorList>
    </citation>
    <scope>NUCLEOTIDE SEQUENCE [LARGE SCALE GENOMIC DNA]</scope>
    <source>
        <strain evidence="1">DSM 684</strain>
        <strain evidence="3">DSM 684 / 11070</strain>
    </source>
</reference>
<evidence type="ECO:0000313" key="2">
    <source>
        <dbReference type="EMBL" id="EAT16048.1"/>
    </source>
</evidence>
<reference evidence="1 3" key="2">
    <citation type="submission" date="2006-05" db="EMBL/GenBank/DDBJ databases">
        <title>Sequencing of the draft genome and assembly of Desulfuromonas acetoxidans DSM 684.</title>
        <authorList>
            <consortium name="US DOE Joint Genome Institute (JGI-PGF)"/>
            <person name="Copeland A."/>
            <person name="Lucas S."/>
            <person name="Lapidus A."/>
            <person name="Barry K."/>
            <person name="Detter J.C."/>
            <person name="Glavina del Rio T."/>
            <person name="Hammon N."/>
            <person name="Israni S."/>
            <person name="Dalin E."/>
            <person name="Tice H."/>
            <person name="Bruce D."/>
            <person name="Pitluck S."/>
            <person name="Richardson P."/>
        </authorList>
    </citation>
    <scope>NUCLEOTIDE SEQUENCE [LARGE SCALE GENOMIC DNA]</scope>
    <source>
        <strain evidence="1">DSM 684</strain>
        <strain evidence="3">DSM 684 / 11070</strain>
    </source>
</reference>
<dbReference type="AlphaFoldDB" id="Q1JWS7"/>
<dbReference type="SUPFAM" id="SSF52172">
    <property type="entry name" value="CheY-like"/>
    <property type="match status" value="1"/>
</dbReference>